<keyword evidence="2" id="KW-0812">Transmembrane</keyword>
<keyword evidence="4" id="KW-1185">Reference proteome</keyword>
<proteinExistence type="predicted"/>
<comment type="caution">
    <text evidence="3">The sequence shown here is derived from an EMBL/GenBank/DDBJ whole genome shotgun (WGS) entry which is preliminary data.</text>
</comment>
<gene>
    <name evidence="3" type="ORF">JS756_02830</name>
</gene>
<evidence type="ECO:0000313" key="3">
    <source>
        <dbReference type="EMBL" id="MBN0043064.1"/>
    </source>
</evidence>
<dbReference type="Proteomes" id="UP000788262">
    <property type="component" value="Unassembled WGS sequence"/>
</dbReference>
<evidence type="ECO:0000313" key="4">
    <source>
        <dbReference type="Proteomes" id="UP000788262"/>
    </source>
</evidence>
<feature type="transmembrane region" description="Helical" evidence="2">
    <location>
        <begin position="50"/>
        <end position="74"/>
    </location>
</feature>
<feature type="transmembrane region" description="Helical" evidence="2">
    <location>
        <begin position="21"/>
        <end position="38"/>
    </location>
</feature>
<keyword evidence="2" id="KW-1133">Transmembrane helix</keyword>
<accession>A0ABS2VIZ5</accession>
<name>A0ABS2VIZ5_STRAS</name>
<evidence type="ECO:0000256" key="2">
    <source>
        <dbReference type="SAM" id="Phobius"/>
    </source>
</evidence>
<evidence type="ECO:0000256" key="1">
    <source>
        <dbReference type="SAM" id="MobiDB-lite"/>
    </source>
</evidence>
<reference evidence="3 4" key="1">
    <citation type="submission" date="2021-02" db="EMBL/GenBank/DDBJ databases">
        <title>Whole genome sequencing of Streptomyces actuosus VRA1.</title>
        <authorList>
            <person name="Sen G."/>
            <person name="Sen A."/>
        </authorList>
    </citation>
    <scope>NUCLEOTIDE SEQUENCE [LARGE SCALE GENOMIC DNA]</scope>
    <source>
        <strain evidence="3 4">VRA1</strain>
    </source>
</reference>
<feature type="region of interest" description="Disordered" evidence="1">
    <location>
        <begin position="80"/>
        <end position="106"/>
    </location>
</feature>
<organism evidence="3 4">
    <name type="scientific">Streptomyces actuosus</name>
    <dbReference type="NCBI Taxonomy" id="1885"/>
    <lineage>
        <taxon>Bacteria</taxon>
        <taxon>Bacillati</taxon>
        <taxon>Actinomycetota</taxon>
        <taxon>Actinomycetes</taxon>
        <taxon>Kitasatosporales</taxon>
        <taxon>Streptomycetaceae</taxon>
        <taxon>Streptomyces</taxon>
    </lineage>
</organism>
<dbReference type="EMBL" id="JAFFZS010000001">
    <property type="protein sequence ID" value="MBN0043064.1"/>
    <property type="molecule type" value="Genomic_DNA"/>
</dbReference>
<sequence length="106" mass="11399">MNTDDRTPRGSGVDVRRAQRWFWILTVSAVLAMGALYQGLRSAPGPGTGILVLISGLVLAASVVQAARILAVLAGPPRLPRRLRLRPPRPRTTTARVSGTRPPKAR</sequence>
<feature type="compositionally biased region" description="Basic residues" evidence="1">
    <location>
        <begin position="80"/>
        <end position="89"/>
    </location>
</feature>
<keyword evidence="2" id="KW-0472">Membrane</keyword>
<dbReference type="RefSeq" id="WP_205381259.1">
    <property type="nucleotide sequence ID" value="NZ_JAFFZS010000001.1"/>
</dbReference>
<protein>
    <submittedName>
        <fullName evidence="3">Uncharacterized protein</fullName>
    </submittedName>
</protein>